<dbReference type="SUPFAM" id="SSF48431">
    <property type="entry name" value="Lipovitellin-phosvitin complex, superhelical domain"/>
    <property type="match status" value="1"/>
</dbReference>
<evidence type="ECO:0000313" key="2">
    <source>
        <dbReference type="Proteomes" id="UP000256540"/>
    </source>
</evidence>
<reference evidence="1 2" key="1">
    <citation type="submission" date="2018-11" db="EMBL/GenBank/DDBJ databases">
        <title>Draft genome sequences of proposed Pectobacterium aquaticum sp. nov. isolated in France from fresh water.</title>
        <authorList>
            <person name="Pedron J."/>
            <person name="Barny M.A."/>
        </authorList>
    </citation>
    <scope>NUCLEOTIDE SEQUENCE [LARGE SCALE GENOMIC DNA]</scope>
    <source>
        <strain evidence="1 2">A127-S21-F16</strain>
    </source>
</reference>
<dbReference type="InterPro" id="IPR011030">
    <property type="entry name" value="Lipovitellin_superhlx_dom"/>
</dbReference>
<dbReference type="SUPFAM" id="SSF52540">
    <property type="entry name" value="P-loop containing nucleoside triphosphate hydrolases"/>
    <property type="match status" value="1"/>
</dbReference>
<accession>A0AA93ANJ0</accession>
<dbReference type="InterPro" id="IPR027417">
    <property type="entry name" value="P-loop_NTPase"/>
</dbReference>
<gene>
    <name evidence="1" type="ORF">DMB84_010810</name>
</gene>
<sequence>MRKEPPFISRILQQQDGCNGRIYDNKLDPSQAPIVILGEAGIGKSRLLTQLATKEGWDKVRADEIDLTNDCVSTVWLIDALDETANTTDEALKVVLQELKKSNCPSFIISCRTSDWLHAKHASWIQAAYGKKPKVLHLQPFDDEGIQAFLRVYLDSKQIINLQSHLERFGFTHWLGNPHTLKLIAESAAHDKIPRNRSELFQYAVEQLVSEHNDLKTNNAFALKDALDLAGAVCAALLLTGHTAISLKAKHTRVTDFPLVELEKIPNGNRIKDLLGTRLFRALDNNRFECIHRSIAEYLAAYWLTREPLAGRNQRRLLGMFHQHGTVPSGLRGIHAWMCMSSKLSQSVISMDPAGVIENADLAKLDIESSNLLLERLEECYTINPMALSWWHPGAATELANKGLMEKLVNIGKDRNKPVRLRLFVLESLEAAAELEPFKKLLLDCMHDSTEDYAIRRAALQALFNFLPGGEVLECIHVLYKYADPDSVRLAFDLACLVNFDGVENKLLATLIIGCSYQNERFGELDKFALLKSSFPVPRCPSLLDYLIDQMPQEPFSTEFYTRQDNEFRELLIALTLAAMTANKLSPAQAWRVFRFLYSVPLYTFLDFSITKHLAQDHSFRQAIQQYVMLDCTDDESLTQRYERLLELGLDCSESDVIAMLARLDADDLKDDRWKTLVNLVHHDNEHGVKLRAAALRFAGSHPQRRAWVSNIELDFSRQARQERLQHENQRREEQNRHDATARLDEHKAAMAAISQGDHRYLMIPAQTYLHGSLHINDAGDGHATVVQWAGDELATVVFEGFDKYLLDIQTNLSSKTISQYFARLSQYERNDQNMAELSVEIILAAAIEHMRTRGSLACLADEALFAIFLSTKQPLSEAPDTLKILVYKTLSERNLLIEAIKLWFEPSILSGKNIPQIFPDAPELYKQTEKILTMLASNWLECQPDLPEHSQHWCLQHLAFNEPDTLPRALRHWGPENSRPMPLFIEAVQLIVNFEEMSVRLNSTPVNPDLLLALREFQMLTPSVDTIIWIIGKFRNSYPKRSWVKGNLIDEDWPSQQSEYLQLLIFQLSEQQTPEAQSAMDLLCEASSDSYTDYLFERRAMQRQNSKGQTYQPLTLETLLAIKFDGPPRTEADLLAFILEQLEVVQRRIRNDEVNSWSLFYMDDGKTPQREECCRDRLINMFENVAENIRFAPESRVVDQKRVDIMCETMGITLPIEIKGAWNRQLWSAADKQLNDGYVSFHRGSGLGIYLVLWFGEQSRRPPRPTGGSLIPSTPEQLKAMLEERSEAVKSGRVTVVVMDMTRSLRTK</sequence>
<dbReference type="EMBL" id="QHJS02000031">
    <property type="protein sequence ID" value="RRO19842.1"/>
    <property type="molecule type" value="Genomic_DNA"/>
</dbReference>
<dbReference type="Proteomes" id="UP000256540">
    <property type="component" value="Unassembled WGS sequence"/>
</dbReference>
<evidence type="ECO:0000313" key="1">
    <source>
        <dbReference type="EMBL" id="RRO19842.1"/>
    </source>
</evidence>
<protein>
    <submittedName>
        <fullName evidence="1">Uncharacterized protein</fullName>
    </submittedName>
</protein>
<organism evidence="1 2">
    <name type="scientific">Pectobacterium aquaticum</name>
    <dbReference type="NCBI Taxonomy" id="2204145"/>
    <lineage>
        <taxon>Bacteria</taxon>
        <taxon>Pseudomonadati</taxon>
        <taxon>Pseudomonadota</taxon>
        <taxon>Gammaproteobacteria</taxon>
        <taxon>Enterobacterales</taxon>
        <taxon>Pectobacteriaceae</taxon>
        <taxon>Pectobacterium</taxon>
    </lineage>
</organism>
<comment type="caution">
    <text evidence="1">The sequence shown here is derived from an EMBL/GenBank/DDBJ whole genome shotgun (WGS) entry which is preliminary data.</text>
</comment>
<dbReference type="RefSeq" id="WP_116166669.1">
    <property type="nucleotide sequence ID" value="NZ_QHJS02000031.1"/>
</dbReference>
<proteinExistence type="predicted"/>
<name>A0AA93ANJ0_9GAMM</name>